<sequence length="532" mass="58693">MIDVKALFTPFRSLARLNLDHLDAREIERYRRAGTLVVNPARRRPRYFDGRFLAAHDLTREQDYFLDRQADLARATGPGVLHGLMVARVDDTTVSISPGTGVTPAGQLVVLRRDDDTAGGLVVNLADVTRMMQLDRAFHLDGVPNEPPRRRSGLFVLALRPVEFTANPISAYPTSVNERRAVDDGEIIEAVAVTLVPYRDDHAELDPLQQRAHAARRIFVERAAGGVPAEALPLAMVHLDRGFVMWIDVDMVRREVGGEHAGAAGFGLAPRGLREAYVLQQEAHLVEAMNERRSRPGGLHFSAAEVFRALPPAGQLPLKAVERAGDLRYTQSFFPPQMPCAMALVPDDEVSALVDEALWLPPIDLMAPPGDLDFTSILVLVPAPRELLGNDRRRLTVELSPAAPGVLIRRQPVDVFRKLLPRLPMTAARGLGTPAVRPPIASGPDRALEGEDAERDRELDLRWQQALDRAAALGERLWYVRRRTLQGRHLGLVPGSDPPRFADPAREDTVPADFRADESHPVSATTPPPPEE</sequence>
<dbReference type="EMBL" id="CP012672">
    <property type="protein sequence ID" value="AUX37458.1"/>
    <property type="molecule type" value="Genomic_DNA"/>
</dbReference>
<protein>
    <submittedName>
        <fullName evidence="2">Uncharacterized protein</fullName>
    </submittedName>
</protein>
<dbReference type="Proteomes" id="UP000295497">
    <property type="component" value="Chromosome"/>
</dbReference>
<gene>
    <name evidence="2" type="ORF">SOCE836_096820</name>
</gene>
<evidence type="ECO:0000313" key="3">
    <source>
        <dbReference type="Proteomes" id="UP000295497"/>
    </source>
</evidence>
<name>A0A4P2R409_SORCE</name>
<dbReference type="RefSeq" id="WP_129580085.1">
    <property type="nucleotide sequence ID" value="NZ_CP012672.1"/>
</dbReference>
<feature type="region of interest" description="Disordered" evidence="1">
    <location>
        <begin position="489"/>
        <end position="532"/>
    </location>
</feature>
<evidence type="ECO:0000256" key="1">
    <source>
        <dbReference type="SAM" id="MobiDB-lite"/>
    </source>
</evidence>
<reference evidence="2 3" key="1">
    <citation type="submission" date="2015-09" db="EMBL/GenBank/DDBJ databases">
        <title>Sorangium comparison.</title>
        <authorList>
            <person name="Zaburannyi N."/>
            <person name="Bunk B."/>
            <person name="Overmann J."/>
            <person name="Mueller R."/>
        </authorList>
    </citation>
    <scope>NUCLEOTIDE SEQUENCE [LARGE SCALE GENOMIC DNA]</scope>
    <source>
        <strain evidence="2 3">So ce836</strain>
    </source>
</reference>
<dbReference type="AlphaFoldDB" id="A0A4P2R409"/>
<feature type="compositionally biased region" description="Basic and acidic residues" evidence="1">
    <location>
        <begin position="503"/>
        <end position="520"/>
    </location>
</feature>
<evidence type="ECO:0000313" key="2">
    <source>
        <dbReference type="EMBL" id="AUX37458.1"/>
    </source>
</evidence>
<proteinExistence type="predicted"/>
<organism evidence="2 3">
    <name type="scientific">Sorangium cellulosum</name>
    <name type="common">Polyangium cellulosum</name>
    <dbReference type="NCBI Taxonomy" id="56"/>
    <lineage>
        <taxon>Bacteria</taxon>
        <taxon>Pseudomonadati</taxon>
        <taxon>Myxococcota</taxon>
        <taxon>Polyangia</taxon>
        <taxon>Polyangiales</taxon>
        <taxon>Polyangiaceae</taxon>
        <taxon>Sorangium</taxon>
    </lineage>
</organism>
<accession>A0A4P2R409</accession>
<feature type="region of interest" description="Disordered" evidence="1">
    <location>
        <begin position="430"/>
        <end position="453"/>
    </location>
</feature>